<dbReference type="Proteomes" id="UP000887565">
    <property type="component" value="Unplaced"/>
</dbReference>
<feature type="compositionally biased region" description="Polar residues" evidence="1">
    <location>
        <begin position="92"/>
        <end position="110"/>
    </location>
</feature>
<evidence type="ECO:0000313" key="3">
    <source>
        <dbReference type="WBParaSite" id="nRc.2.0.1.t42024-RA"/>
    </source>
</evidence>
<name>A0A915KSZ7_ROMCU</name>
<evidence type="ECO:0000256" key="1">
    <source>
        <dbReference type="SAM" id="MobiDB-lite"/>
    </source>
</evidence>
<reference evidence="3" key="1">
    <citation type="submission" date="2022-11" db="UniProtKB">
        <authorList>
            <consortium name="WormBaseParasite"/>
        </authorList>
    </citation>
    <scope>IDENTIFICATION</scope>
</reference>
<keyword evidence="2" id="KW-1185">Reference proteome</keyword>
<accession>A0A915KSZ7</accession>
<feature type="compositionally biased region" description="Basic residues" evidence="1">
    <location>
        <begin position="73"/>
        <end position="87"/>
    </location>
</feature>
<proteinExistence type="predicted"/>
<evidence type="ECO:0000313" key="2">
    <source>
        <dbReference type="Proteomes" id="UP000887565"/>
    </source>
</evidence>
<feature type="region of interest" description="Disordered" evidence="1">
    <location>
        <begin position="72"/>
        <end position="110"/>
    </location>
</feature>
<sequence>MGENNKRIYSHALGGNEKRVAWWEAANNELVVASEWYSQDTEPKKPTCYECMVQPPDEEKLRQLRLLNVPPKTLRRRKKKRRNKNRRGGNVIDNNGSHLKNNNCHGTGAE</sequence>
<dbReference type="AlphaFoldDB" id="A0A915KSZ7"/>
<dbReference type="WBParaSite" id="nRc.2.0.1.t42024-RA">
    <property type="protein sequence ID" value="nRc.2.0.1.t42024-RA"/>
    <property type="gene ID" value="nRc.2.0.1.g42024"/>
</dbReference>
<organism evidence="2 3">
    <name type="scientific">Romanomermis culicivorax</name>
    <name type="common">Nematode worm</name>
    <dbReference type="NCBI Taxonomy" id="13658"/>
    <lineage>
        <taxon>Eukaryota</taxon>
        <taxon>Metazoa</taxon>
        <taxon>Ecdysozoa</taxon>
        <taxon>Nematoda</taxon>
        <taxon>Enoplea</taxon>
        <taxon>Dorylaimia</taxon>
        <taxon>Mermithida</taxon>
        <taxon>Mermithoidea</taxon>
        <taxon>Mermithidae</taxon>
        <taxon>Romanomermis</taxon>
    </lineage>
</organism>
<protein>
    <submittedName>
        <fullName evidence="3">Uncharacterized protein</fullName>
    </submittedName>
</protein>